<dbReference type="GO" id="GO:0022627">
    <property type="term" value="C:cytosolic small ribosomal subunit"/>
    <property type="evidence" value="ECO:0007669"/>
    <property type="project" value="TreeGrafter"/>
</dbReference>
<keyword evidence="1 3" id="KW-0689">Ribosomal protein</keyword>
<evidence type="ECO:0000313" key="3">
    <source>
        <dbReference type="EMBL" id="SFV68439.1"/>
    </source>
</evidence>
<evidence type="ECO:0000256" key="1">
    <source>
        <dbReference type="ARBA" id="ARBA00022980"/>
    </source>
</evidence>
<dbReference type="GO" id="GO:0006412">
    <property type="term" value="P:translation"/>
    <property type="evidence" value="ECO:0007669"/>
    <property type="project" value="InterPro"/>
</dbReference>
<dbReference type="Gene3D" id="1.10.287.10">
    <property type="entry name" value="S15/NS1, RNA-binding"/>
    <property type="match status" value="1"/>
</dbReference>
<evidence type="ECO:0000256" key="2">
    <source>
        <dbReference type="ARBA" id="ARBA00023274"/>
    </source>
</evidence>
<dbReference type="CDD" id="cd00353">
    <property type="entry name" value="Ribosomal_S15p_S13e"/>
    <property type="match status" value="1"/>
</dbReference>
<reference evidence="3" key="1">
    <citation type="submission" date="2016-10" db="EMBL/GenBank/DDBJ databases">
        <authorList>
            <person name="de Groot N.N."/>
        </authorList>
    </citation>
    <scope>NUCLEOTIDE SEQUENCE</scope>
</reference>
<dbReference type="SMART" id="SM01387">
    <property type="entry name" value="Ribosomal_S15"/>
    <property type="match status" value="1"/>
</dbReference>
<protein>
    <submittedName>
        <fullName evidence="3">SSU ribosomal protein S15p (S13e)</fullName>
    </submittedName>
</protein>
<dbReference type="PANTHER" id="PTHR23321:SF26">
    <property type="entry name" value="SMALL RIBOSOMAL SUBUNIT PROTEIN US15M"/>
    <property type="match status" value="1"/>
</dbReference>
<name>A0A1W1CRR3_9ZZZZ</name>
<dbReference type="AlphaFoldDB" id="A0A1W1CRR3"/>
<dbReference type="GO" id="GO:0003735">
    <property type="term" value="F:structural constituent of ribosome"/>
    <property type="evidence" value="ECO:0007669"/>
    <property type="project" value="InterPro"/>
</dbReference>
<dbReference type="Pfam" id="PF00312">
    <property type="entry name" value="Ribosomal_S15"/>
    <property type="match status" value="1"/>
</dbReference>
<dbReference type="PANTHER" id="PTHR23321">
    <property type="entry name" value="RIBOSOMAL PROTEIN S15, BACTERIAL AND ORGANELLAR"/>
    <property type="match status" value="1"/>
</dbReference>
<dbReference type="NCBIfam" id="TIGR00952">
    <property type="entry name" value="S15_bact"/>
    <property type="match status" value="1"/>
</dbReference>
<dbReference type="SUPFAM" id="SSF47060">
    <property type="entry name" value="S15/NS1 RNA-binding domain"/>
    <property type="match status" value="1"/>
</dbReference>
<gene>
    <name evidence="3" type="ORF">MNB_SUP05-5-1019</name>
</gene>
<dbReference type="Gene3D" id="6.10.250.3130">
    <property type="match status" value="1"/>
</dbReference>
<dbReference type="InterPro" id="IPR009068">
    <property type="entry name" value="uS15_NS1_RNA-bd_sf"/>
</dbReference>
<dbReference type="FunFam" id="1.10.287.10:FF:000002">
    <property type="entry name" value="30S ribosomal protein S15"/>
    <property type="match status" value="1"/>
</dbReference>
<accession>A0A1W1CRR3</accession>
<dbReference type="HAMAP" id="MF_01343_B">
    <property type="entry name" value="Ribosomal_uS15_B"/>
    <property type="match status" value="1"/>
</dbReference>
<dbReference type="InterPro" id="IPR000589">
    <property type="entry name" value="Ribosomal_uS15"/>
</dbReference>
<keyword evidence="2" id="KW-0687">Ribonucleoprotein</keyword>
<dbReference type="EMBL" id="FPHJ01000061">
    <property type="protein sequence ID" value="SFV68439.1"/>
    <property type="molecule type" value="Genomic_DNA"/>
</dbReference>
<sequence length="84" mass="9838">MDKQAIVKEYQKAEGDTGSVDVQVALLSARISHLTGYFKENKKDHHSRRGLLKLVSKRKRLLTYLKRKNTERYVELINRLGLRK</sequence>
<dbReference type="InterPro" id="IPR005290">
    <property type="entry name" value="Ribosomal_uS15_bac-type"/>
</dbReference>
<proteinExistence type="inferred from homology"/>
<organism evidence="3">
    <name type="scientific">hydrothermal vent metagenome</name>
    <dbReference type="NCBI Taxonomy" id="652676"/>
    <lineage>
        <taxon>unclassified sequences</taxon>
        <taxon>metagenomes</taxon>
        <taxon>ecological metagenomes</taxon>
    </lineage>
</organism>